<feature type="region of interest" description="Disordered" evidence="1">
    <location>
        <begin position="1"/>
        <end position="21"/>
    </location>
</feature>
<evidence type="ECO:0000313" key="3">
    <source>
        <dbReference type="Proteomes" id="UP000275408"/>
    </source>
</evidence>
<dbReference type="EMBL" id="RCHS01002306">
    <property type="protein sequence ID" value="RMX48164.1"/>
    <property type="molecule type" value="Genomic_DNA"/>
</dbReference>
<feature type="compositionally biased region" description="Basic and acidic residues" evidence="1">
    <location>
        <begin position="83"/>
        <end position="92"/>
    </location>
</feature>
<dbReference type="Proteomes" id="UP000275408">
    <property type="component" value="Unassembled WGS sequence"/>
</dbReference>
<gene>
    <name evidence="2" type="ORF">pdam_00015389</name>
</gene>
<comment type="caution">
    <text evidence="2">The sequence shown here is derived from an EMBL/GenBank/DDBJ whole genome shotgun (WGS) entry which is preliminary data.</text>
</comment>
<feature type="compositionally biased region" description="Basic residues" evidence="1">
    <location>
        <begin position="9"/>
        <end position="21"/>
    </location>
</feature>
<name>A0A3M6U3R3_POCDA</name>
<keyword evidence="3" id="KW-1185">Reference proteome</keyword>
<protein>
    <submittedName>
        <fullName evidence="2">Uncharacterized protein</fullName>
    </submittedName>
</protein>
<evidence type="ECO:0000313" key="2">
    <source>
        <dbReference type="EMBL" id="RMX48164.1"/>
    </source>
</evidence>
<organism evidence="2 3">
    <name type="scientific">Pocillopora damicornis</name>
    <name type="common">Cauliflower coral</name>
    <name type="synonym">Millepora damicornis</name>
    <dbReference type="NCBI Taxonomy" id="46731"/>
    <lineage>
        <taxon>Eukaryota</taxon>
        <taxon>Metazoa</taxon>
        <taxon>Cnidaria</taxon>
        <taxon>Anthozoa</taxon>
        <taxon>Hexacorallia</taxon>
        <taxon>Scleractinia</taxon>
        <taxon>Astrocoeniina</taxon>
        <taxon>Pocilloporidae</taxon>
        <taxon>Pocillopora</taxon>
    </lineage>
</organism>
<accession>A0A3M6U3R3</accession>
<evidence type="ECO:0000256" key="1">
    <source>
        <dbReference type="SAM" id="MobiDB-lite"/>
    </source>
</evidence>
<feature type="region of interest" description="Disordered" evidence="1">
    <location>
        <begin position="72"/>
        <end position="92"/>
    </location>
</feature>
<dbReference type="AlphaFoldDB" id="A0A3M6U3R3"/>
<sequence length="92" mass="10564">MSAGFSSRRTNKARSSAKRGYSKVFSKLCHYRQSEVIIKTRILNMIELVGKFVSHLNEEGLNIRDYRSSKLKQRPKGAFGKQLDFRKPSDPS</sequence>
<proteinExistence type="predicted"/>
<reference evidence="2 3" key="1">
    <citation type="journal article" date="2018" name="Sci. Rep.">
        <title>Comparative analysis of the Pocillopora damicornis genome highlights role of immune system in coral evolution.</title>
        <authorList>
            <person name="Cunning R."/>
            <person name="Bay R.A."/>
            <person name="Gillette P."/>
            <person name="Baker A.C."/>
            <person name="Traylor-Knowles N."/>
        </authorList>
    </citation>
    <scope>NUCLEOTIDE SEQUENCE [LARGE SCALE GENOMIC DNA]</scope>
    <source>
        <strain evidence="2">RSMAS</strain>
        <tissue evidence="2">Whole animal</tissue>
    </source>
</reference>